<evidence type="ECO:0000259" key="1">
    <source>
        <dbReference type="Pfam" id="PF13456"/>
    </source>
</evidence>
<protein>
    <recommendedName>
        <fullName evidence="1">RNase H type-1 domain-containing protein</fullName>
    </recommendedName>
</protein>
<evidence type="ECO:0000313" key="2">
    <source>
        <dbReference type="EMBL" id="KQJ88470.1"/>
    </source>
</evidence>
<organism evidence="2">
    <name type="scientific">Brachypodium distachyon</name>
    <name type="common">Purple false brome</name>
    <name type="synonym">Trachynia distachya</name>
    <dbReference type="NCBI Taxonomy" id="15368"/>
    <lineage>
        <taxon>Eukaryota</taxon>
        <taxon>Viridiplantae</taxon>
        <taxon>Streptophyta</taxon>
        <taxon>Embryophyta</taxon>
        <taxon>Tracheophyta</taxon>
        <taxon>Spermatophyta</taxon>
        <taxon>Magnoliopsida</taxon>
        <taxon>Liliopsida</taxon>
        <taxon>Poales</taxon>
        <taxon>Poaceae</taxon>
        <taxon>BOP clade</taxon>
        <taxon>Pooideae</taxon>
        <taxon>Stipodae</taxon>
        <taxon>Brachypodieae</taxon>
        <taxon>Brachypodium</taxon>
    </lineage>
</organism>
<dbReference type="AlphaFoldDB" id="A0A0Q3ELM7"/>
<dbReference type="OrthoDB" id="690769at2759"/>
<dbReference type="GO" id="GO:0003676">
    <property type="term" value="F:nucleic acid binding"/>
    <property type="evidence" value="ECO:0007669"/>
    <property type="project" value="InterPro"/>
</dbReference>
<dbReference type="PANTHER" id="PTHR47074">
    <property type="entry name" value="BNAC02G40300D PROTEIN"/>
    <property type="match status" value="1"/>
</dbReference>
<evidence type="ECO:0000313" key="3">
    <source>
        <dbReference type="EnsemblPlants" id="KQJ88470"/>
    </source>
</evidence>
<reference evidence="2 3" key="1">
    <citation type="journal article" date="2010" name="Nature">
        <title>Genome sequencing and analysis of the model grass Brachypodium distachyon.</title>
        <authorList>
            <consortium name="International Brachypodium Initiative"/>
        </authorList>
    </citation>
    <scope>NUCLEOTIDE SEQUENCE [LARGE SCALE GENOMIC DNA]</scope>
    <source>
        <strain evidence="2 3">Bd21</strain>
    </source>
</reference>
<feature type="domain" description="RNase H type-1" evidence="1">
    <location>
        <begin position="125"/>
        <end position="186"/>
    </location>
</feature>
<reference evidence="3" key="3">
    <citation type="submission" date="2018-08" db="UniProtKB">
        <authorList>
            <consortium name="EnsemblPlants"/>
        </authorList>
    </citation>
    <scope>IDENTIFICATION</scope>
    <source>
        <strain evidence="3">cv. Bd21</strain>
    </source>
</reference>
<dbReference type="InParanoid" id="A0A0Q3ELM7"/>
<accession>A0A0Q3ELM7</accession>
<dbReference type="Gramene" id="KQJ88470">
    <property type="protein sequence ID" value="KQJ88470"/>
    <property type="gene ID" value="BRADI_4g18342v3"/>
</dbReference>
<name>A0A0Q3ELM7_BRADI</name>
<reference evidence="2" key="2">
    <citation type="submission" date="2017-06" db="EMBL/GenBank/DDBJ databases">
        <title>WGS assembly of Brachypodium distachyon.</title>
        <authorList>
            <consortium name="The International Brachypodium Initiative"/>
            <person name="Lucas S."/>
            <person name="Harmon-Smith M."/>
            <person name="Lail K."/>
            <person name="Tice H."/>
            <person name="Grimwood J."/>
            <person name="Bruce D."/>
            <person name="Barry K."/>
            <person name="Shu S."/>
            <person name="Lindquist E."/>
            <person name="Wang M."/>
            <person name="Pitluck S."/>
            <person name="Vogel J.P."/>
            <person name="Garvin D.F."/>
            <person name="Mockler T.C."/>
            <person name="Schmutz J."/>
            <person name="Rokhsar D."/>
            <person name="Bevan M.W."/>
        </authorList>
    </citation>
    <scope>NUCLEOTIDE SEQUENCE</scope>
    <source>
        <strain evidence="2">Bd21</strain>
    </source>
</reference>
<gene>
    <name evidence="2" type="ORF">BRADI_4g18342v3</name>
</gene>
<dbReference type="PANTHER" id="PTHR47074:SF11">
    <property type="entry name" value="REVERSE TRANSCRIPTASE-LIKE PROTEIN"/>
    <property type="match status" value="1"/>
</dbReference>
<dbReference type="CDD" id="cd06222">
    <property type="entry name" value="RNase_H_like"/>
    <property type="match status" value="1"/>
</dbReference>
<evidence type="ECO:0000313" key="4">
    <source>
        <dbReference type="Proteomes" id="UP000008810"/>
    </source>
</evidence>
<dbReference type="EMBL" id="CM000883">
    <property type="protein sequence ID" value="KQJ88470.1"/>
    <property type="molecule type" value="Genomic_DNA"/>
</dbReference>
<dbReference type="InterPro" id="IPR044730">
    <property type="entry name" value="RNase_H-like_dom_plant"/>
</dbReference>
<dbReference type="Proteomes" id="UP000008810">
    <property type="component" value="Chromosome 4"/>
</dbReference>
<dbReference type="InterPro" id="IPR002156">
    <property type="entry name" value="RNaseH_domain"/>
</dbReference>
<dbReference type="InterPro" id="IPR052929">
    <property type="entry name" value="RNase_H-like_EbsB-rel"/>
</dbReference>
<dbReference type="EnsemblPlants" id="KQJ88470">
    <property type="protein sequence ID" value="KQJ88470"/>
    <property type="gene ID" value="BRADI_4g18342v3"/>
</dbReference>
<sequence>MICTKAKALREAAREVWNLPMESSLRYSGKDWVLILLSQVNHDNRTKLLFLRWRAWHLRNNIIFGKGNPPEPDRKGMKTILPSITTKDPVPTALLSNWTPPALGKAKLNVDASFSPGNGLEHRPPCSNAQEAEAVACLEGLKIAIHRCSLPLVIESDCSQVICALRSGSISRLAIHATLCDIRRAFSCPATS</sequence>
<keyword evidence="4" id="KW-1185">Reference proteome</keyword>
<proteinExistence type="predicted"/>
<dbReference type="GO" id="GO:0004523">
    <property type="term" value="F:RNA-DNA hybrid ribonuclease activity"/>
    <property type="evidence" value="ECO:0007669"/>
    <property type="project" value="InterPro"/>
</dbReference>
<dbReference type="Pfam" id="PF13456">
    <property type="entry name" value="RVT_3"/>
    <property type="match status" value="1"/>
</dbReference>